<reference evidence="3 4" key="1">
    <citation type="submission" date="2016-11" db="EMBL/GenBank/DDBJ databases">
        <title>Comparison of Traditional DNA-DNA Hybridization with In Silico Genomic Analysis.</title>
        <authorList>
            <person name="Nicholson A.C."/>
            <person name="Sammons S."/>
            <person name="Humrighouse B.W."/>
            <person name="Graziano J."/>
            <person name="Lasker B."/>
            <person name="Whitney A.M."/>
            <person name="Mcquiston J.R."/>
        </authorList>
    </citation>
    <scope>NUCLEOTIDE SEQUENCE [LARGE SCALE GENOMIC DNA]</scope>
    <source>
        <strain evidence="1 4">H1892</strain>
        <strain evidence="2 3">H2381</strain>
    </source>
</reference>
<dbReference type="AlphaFoldDB" id="A0A212AJ82"/>
<protein>
    <submittedName>
        <fullName evidence="2">Uncharacterized protein</fullName>
    </submittedName>
</protein>
<organism evidence="2 3">
    <name type="scientific">Haematobacter missouriensis</name>
    <dbReference type="NCBI Taxonomy" id="366616"/>
    <lineage>
        <taxon>Bacteria</taxon>
        <taxon>Pseudomonadati</taxon>
        <taxon>Pseudomonadota</taxon>
        <taxon>Alphaproteobacteria</taxon>
        <taxon>Rhodobacterales</taxon>
        <taxon>Paracoccaceae</taxon>
        <taxon>Haematobacter</taxon>
    </lineage>
</organism>
<sequence>MALDRRRADLARMKKKALKVYPHDKRATSANNLKVCSCWMCGNPRRYSGEMTIQERRAHDARMCE</sequence>
<name>A0A212AJ82_9RHOB</name>
<proteinExistence type="predicted"/>
<evidence type="ECO:0000313" key="1">
    <source>
        <dbReference type="EMBL" id="OWJ74338.1"/>
    </source>
</evidence>
<dbReference type="Proteomes" id="UP000214673">
    <property type="component" value="Unassembled WGS sequence"/>
</dbReference>
<dbReference type="Proteomes" id="UP000196640">
    <property type="component" value="Unassembled WGS sequence"/>
</dbReference>
<dbReference type="EMBL" id="NIPX01000036">
    <property type="protein sequence ID" value="OWJ81475.1"/>
    <property type="molecule type" value="Genomic_DNA"/>
</dbReference>
<comment type="caution">
    <text evidence="2">The sequence shown here is derived from an EMBL/GenBank/DDBJ whole genome shotgun (WGS) entry which is preliminary data.</text>
</comment>
<dbReference type="OrthoDB" id="8482078at2"/>
<evidence type="ECO:0000313" key="4">
    <source>
        <dbReference type="Proteomes" id="UP000214673"/>
    </source>
</evidence>
<evidence type="ECO:0000313" key="2">
    <source>
        <dbReference type="EMBL" id="OWJ81475.1"/>
    </source>
</evidence>
<dbReference type="RefSeq" id="WP_035747567.1">
    <property type="nucleotide sequence ID" value="NZ_JFGS01000080.1"/>
</dbReference>
<evidence type="ECO:0000313" key="3">
    <source>
        <dbReference type="Proteomes" id="UP000196640"/>
    </source>
</evidence>
<accession>A0A212AJ82</accession>
<gene>
    <name evidence="2" type="ORF">CDV52_18095</name>
    <name evidence="1" type="ORF">CDV53_13840</name>
</gene>
<dbReference type="EMBL" id="NIPV01000069">
    <property type="protein sequence ID" value="OWJ74338.1"/>
    <property type="molecule type" value="Genomic_DNA"/>
</dbReference>
<keyword evidence="4" id="KW-1185">Reference proteome</keyword>